<dbReference type="EMBL" id="AGNK02002176">
    <property type="status" value="NOT_ANNOTATED_CDS"/>
    <property type="molecule type" value="Genomic_DNA"/>
</dbReference>
<protein>
    <submittedName>
        <fullName evidence="3">Uncharacterized protein</fullName>
    </submittedName>
</protein>
<dbReference type="InParanoid" id="K3XZQ0"/>
<organism evidence="3 4">
    <name type="scientific">Setaria italica</name>
    <name type="common">Foxtail millet</name>
    <name type="synonym">Panicum italicum</name>
    <dbReference type="NCBI Taxonomy" id="4555"/>
    <lineage>
        <taxon>Eukaryota</taxon>
        <taxon>Viridiplantae</taxon>
        <taxon>Streptophyta</taxon>
        <taxon>Embryophyta</taxon>
        <taxon>Tracheophyta</taxon>
        <taxon>Spermatophyta</taxon>
        <taxon>Magnoliopsida</taxon>
        <taxon>Liliopsida</taxon>
        <taxon>Poales</taxon>
        <taxon>Poaceae</taxon>
        <taxon>PACMAD clade</taxon>
        <taxon>Panicoideae</taxon>
        <taxon>Panicodae</taxon>
        <taxon>Paniceae</taxon>
        <taxon>Cenchrinae</taxon>
        <taxon>Setaria</taxon>
    </lineage>
</organism>
<reference evidence="4" key="1">
    <citation type="journal article" date="2012" name="Nat. Biotechnol.">
        <title>Reference genome sequence of the model plant Setaria.</title>
        <authorList>
            <person name="Bennetzen J.L."/>
            <person name="Schmutz J."/>
            <person name="Wang H."/>
            <person name="Percifield R."/>
            <person name="Hawkins J."/>
            <person name="Pontaroli A.C."/>
            <person name="Estep M."/>
            <person name="Feng L."/>
            <person name="Vaughn J.N."/>
            <person name="Grimwood J."/>
            <person name="Jenkins J."/>
            <person name="Barry K."/>
            <person name="Lindquist E."/>
            <person name="Hellsten U."/>
            <person name="Deshpande S."/>
            <person name="Wang X."/>
            <person name="Wu X."/>
            <person name="Mitros T."/>
            <person name="Triplett J."/>
            <person name="Yang X."/>
            <person name="Ye C.Y."/>
            <person name="Mauro-Herrera M."/>
            <person name="Wang L."/>
            <person name="Li P."/>
            <person name="Sharma M."/>
            <person name="Sharma R."/>
            <person name="Ronald P.C."/>
            <person name="Panaud O."/>
            <person name="Kellogg E.A."/>
            <person name="Brutnell T.P."/>
            <person name="Doust A.N."/>
            <person name="Tuskan G.A."/>
            <person name="Rokhsar D."/>
            <person name="Devos K.M."/>
        </authorList>
    </citation>
    <scope>NUCLEOTIDE SEQUENCE [LARGE SCALE GENOMIC DNA]</scope>
    <source>
        <strain evidence="4">cv. Yugu1</strain>
    </source>
</reference>
<name>K3XZQ0_SETIT</name>
<evidence type="ECO:0000256" key="2">
    <source>
        <dbReference type="SAM" id="Phobius"/>
    </source>
</evidence>
<keyword evidence="2" id="KW-1133">Transmembrane helix</keyword>
<dbReference type="Proteomes" id="UP000004995">
    <property type="component" value="Unassembled WGS sequence"/>
</dbReference>
<evidence type="ECO:0000313" key="4">
    <source>
        <dbReference type="Proteomes" id="UP000004995"/>
    </source>
</evidence>
<accession>K3XZQ0</accession>
<feature type="transmembrane region" description="Helical" evidence="2">
    <location>
        <begin position="107"/>
        <end position="129"/>
    </location>
</feature>
<dbReference type="eggNOG" id="ENOG502T0JV">
    <property type="taxonomic scope" value="Eukaryota"/>
</dbReference>
<dbReference type="AlphaFoldDB" id="K3XZQ0"/>
<sequence>MALASDPSPASSRGQRRRGALEPSPPAGRSVHHRCTSFGLMMRTVEALLEPMGRTVEGFFDGPRHALPPPPSLFSIGIEGGRRKTICSEAKGEIEEEAKMIYRNWSLLSSTVVIWGGVATAGLAGIFLFGGKEKFQDYLCREGERLRRQDRAAMGRN</sequence>
<evidence type="ECO:0000313" key="3">
    <source>
        <dbReference type="EnsemblPlants" id="KQL09048"/>
    </source>
</evidence>
<feature type="region of interest" description="Disordered" evidence="1">
    <location>
        <begin position="1"/>
        <end position="32"/>
    </location>
</feature>
<dbReference type="EnsemblPlants" id="KQL09048">
    <property type="protein sequence ID" value="KQL09048"/>
    <property type="gene ID" value="SETIT_007411mg"/>
</dbReference>
<keyword evidence="2" id="KW-0812">Transmembrane</keyword>
<dbReference type="Gramene" id="KQL09048">
    <property type="protein sequence ID" value="KQL09048"/>
    <property type="gene ID" value="SETIT_007411mg"/>
</dbReference>
<dbReference type="HOGENOM" id="CLU_1680950_0_0_1"/>
<keyword evidence="4" id="KW-1185">Reference proteome</keyword>
<reference evidence="3" key="2">
    <citation type="submission" date="2018-08" db="UniProtKB">
        <authorList>
            <consortium name="EnsemblPlants"/>
        </authorList>
    </citation>
    <scope>IDENTIFICATION</scope>
    <source>
        <strain evidence="3">Yugu1</strain>
    </source>
</reference>
<proteinExistence type="predicted"/>
<evidence type="ECO:0000256" key="1">
    <source>
        <dbReference type="SAM" id="MobiDB-lite"/>
    </source>
</evidence>
<keyword evidence="2" id="KW-0472">Membrane</keyword>